<protein>
    <recommendedName>
        <fullName evidence="3">Enoyl-CoA hydratase</fullName>
    </recommendedName>
</protein>
<dbReference type="InterPro" id="IPR029045">
    <property type="entry name" value="ClpP/crotonase-like_dom_sf"/>
</dbReference>
<dbReference type="InterPro" id="IPR018376">
    <property type="entry name" value="Enoyl-CoA_hyd/isom_CS"/>
</dbReference>
<reference evidence="2" key="1">
    <citation type="journal article" date="2014" name="Front. Microbiol.">
        <title>High frequency of phylogenetically diverse reductive dehalogenase-homologous genes in deep subseafloor sedimentary metagenomes.</title>
        <authorList>
            <person name="Kawai M."/>
            <person name="Futagami T."/>
            <person name="Toyoda A."/>
            <person name="Takaki Y."/>
            <person name="Nishi S."/>
            <person name="Hori S."/>
            <person name="Arai W."/>
            <person name="Tsubouchi T."/>
            <person name="Morono Y."/>
            <person name="Uchiyama I."/>
            <person name="Ito T."/>
            <person name="Fujiyama A."/>
            <person name="Inagaki F."/>
            <person name="Takami H."/>
        </authorList>
    </citation>
    <scope>NUCLEOTIDE SEQUENCE</scope>
    <source>
        <strain evidence="2">Expedition CK06-06</strain>
    </source>
</reference>
<dbReference type="PANTHER" id="PTHR43802">
    <property type="entry name" value="ENOYL-COA HYDRATASE"/>
    <property type="match status" value="1"/>
</dbReference>
<evidence type="ECO:0000313" key="2">
    <source>
        <dbReference type="EMBL" id="GAJ20088.1"/>
    </source>
</evidence>
<comment type="caution">
    <text evidence="2">The sequence shown here is derived from an EMBL/GenBank/DDBJ whole genome shotgun (WGS) entry which is preliminary data.</text>
</comment>
<dbReference type="SUPFAM" id="SSF52096">
    <property type="entry name" value="ClpP/crotonase"/>
    <property type="match status" value="1"/>
</dbReference>
<dbReference type="GO" id="GO:0003824">
    <property type="term" value="F:catalytic activity"/>
    <property type="evidence" value="ECO:0007669"/>
    <property type="project" value="InterPro"/>
</dbReference>
<proteinExistence type="inferred from homology"/>
<dbReference type="CDD" id="cd06558">
    <property type="entry name" value="crotonase-like"/>
    <property type="match status" value="1"/>
</dbReference>
<evidence type="ECO:0000256" key="1">
    <source>
        <dbReference type="ARBA" id="ARBA00005254"/>
    </source>
</evidence>
<dbReference type="PROSITE" id="PS00166">
    <property type="entry name" value="ENOYL_COA_HYDRATASE"/>
    <property type="match status" value="1"/>
</dbReference>
<dbReference type="PANTHER" id="PTHR43802:SF1">
    <property type="entry name" value="IP11341P-RELATED"/>
    <property type="match status" value="1"/>
</dbReference>
<dbReference type="Gene3D" id="3.90.226.10">
    <property type="entry name" value="2-enoyl-CoA Hydratase, Chain A, domain 1"/>
    <property type="match status" value="1"/>
</dbReference>
<name>X1URG1_9ZZZZ</name>
<organism evidence="2">
    <name type="scientific">marine sediment metagenome</name>
    <dbReference type="NCBI Taxonomy" id="412755"/>
    <lineage>
        <taxon>unclassified sequences</taxon>
        <taxon>metagenomes</taxon>
        <taxon>ecological metagenomes</taxon>
    </lineage>
</organism>
<comment type="similarity">
    <text evidence="1">Belongs to the enoyl-CoA hydratase/isomerase family.</text>
</comment>
<evidence type="ECO:0008006" key="3">
    <source>
        <dbReference type="Google" id="ProtNLM"/>
    </source>
</evidence>
<dbReference type="InterPro" id="IPR001753">
    <property type="entry name" value="Enoyl-CoA_hydra/iso"/>
</dbReference>
<sequence>MADTIIYETKGHIAYFTINRPEAMNAFDFATMRVFSEATLRFRDDDEAWVAIITGAGDRAFSAGFDLKELIPGQDKLPSPGSGPPLIQRGLYIWKPFIAAINGVAMGGGLELALACDLRIAAENATFSVPEVRWSLIPGWGGTQRLPRMIPRAKAAEMLLTGDRIDANEA</sequence>
<feature type="non-terminal residue" evidence="2">
    <location>
        <position position="170"/>
    </location>
</feature>
<accession>X1URG1</accession>
<gene>
    <name evidence="2" type="ORF">S12H4_56923</name>
</gene>
<dbReference type="AlphaFoldDB" id="X1URG1"/>
<dbReference type="Pfam" id="PF00378">
    <property type="entry name" value="ECH_1"/>
    <property type="match status" value="1"/>
</dbReference>
<dbReference type="EMBL" id="BARW01036724">
    <property type="protein sequence ID" value="GAJ20088.1"/>
    <property type="molecule type" value="Genomic_DNA"/>
</dbReference>